<keyword evidence="8" id="KW-0472">Membrane</keyword>
<dbReference type="FunFam" id="3.40.30.10:FF:000085">
    <property type="entry name" value="Selenoprotein T"/>
    <property type="match status" value="1"/>
</dbReference>
<dbReference type="GO" id="GO:0004791">
    <property type="term" value="F:thioredoxin-disulfide reductase (NADPH) activity"/>
    <property type="evidence" value="ECO:0007669"/>
    <property type="project" value="UniProtKB-EC"/>
</dbReference>
<evidence type="ECO:0000256" key="1">
    <source>
        <dbReference type="ARBA" id="ARBA00004586"/>
    </source>
</evidence>
<comment type="subcellular location">
    <subcellularLocation>
        <location evidence="1">Endoplasmic reticulum membrane</location>
    </subcellularLocation>
</comment>
<evidence type="ECO:0000256" key="8">
    <source>
        <dbReference type="ARBA" id="ARBA00023136"/>
    </source>
</evidence>
<keyword evidence="5" id="KW-0521">NADP</keyword>
<keyword evidence="9 12" id="KW-0676">Redox-active center</keyword>
<evidence type="ECO:0000256" key="3">
    <source>
        <dbReference type="ARBA" id="ARBA00022729"/>
    </source>
</evidence>
<dbReference type="Gene3D" id="3.40.30.10">
    <property type="entry name" value="Glutaredoxin"/>
    <property type="match status" value="1"/>
</dbReference>
<dbReference type="PANTHER" id="PTHR13544">
    <property type="entry name" value="SELENOPROTEIN T"/>
    <property type="match status" value="1"/>
</dbReference>
<keyword evidence="3" id="KW-0732">Signal</keyword>
<dbReference type="Ensembl" id="ENSXCOT00000002655.1">
    <property type="protein sequence ID" value="ENSXCOP00000002620.1"/>
    <property type="gene ID" value="ENSXCOG00000002098.1"/>
</dbReference>
<reference evidence="13" key="2">
    <citation type="submission" date="2025-09" db="UniProtKB">
        <authorList>
            <consortium name="Ensembl"/>
        </authorList>
    </citation>
    <scope>IDENTIFICATION</scope>
</reference>
<name>A0A3B5KX63_9TELE</name>
<dbReference type="GO" id="GO:0005789">
    <property type="term" value="C:endoplasmic reticulum membrane"/>
    <property type="evidence" value="ECO:0007669"/>
    <property type="project" value="UniProtKB-SubCell"/>
</dbReference>
<dbReference type="Proteomes" id="UP000261380">
    <property type="component" value="Unplaced"/>
</dbReference>
<reference evidence="13" key="1">
    <citation type="submission" date="2025-08" db="UniProtKB">
        <authorList>
            <consortium name="Ensembl"/>
        </authorList>
    </citation>
    <scope>IDENTIFICATION</scope>
</reference>
<evidence type="ECO:0000256" key="7">
    <source>
        <dbReference type="ARBA" id="ARBA00023002"/>
    </source>
</evidence>
<dbReference type="InterPro" id="IPR036249">
    <property type="entry name" value="Thioredoxin-like_sf"/>
</dbReference>
<dbReference type="GeneTree" id="ENSGT00390000011725"/>
<evidence type="ECO:0000313" key="13">
    <source>
        <dbReference type="Ensembl" id="ENSXCOP00000002620.1"/>
    </source>
</evidence>
<keyword evidence="4" id="KW-0256">Endoplasmic reticulum</keyword>
<evidence type="ECO:0000256" key="6">
    <source>
        <dbReference type="ARBA" id="ARBA00022933"/>
    </source>
</evidence>
<evidence type="ECO:0000313" key="14">
    <source>
        <dbReference type="Proteomes" id="UP000261380"/>
    </source>
</evidence>
<dbReference type="NCBIfam" id="TIGR02174">
    <property type="entry name" value="CXXU_selWTH"/>
    <property type="match status" value="1"/>
</dbReference>
<dbReference type="SUPFAM" id="SSF52833">
    <property type="entry name" value="Thioredoxin-like"/>
    <property type="match status" value="1"/>
</dbReference>
<evidence type="ECO:0000256" key="2">
    <source>
        <dbReference type="ARBA" id="ARBA00007551"/>
    </source>
</evidence>
<organism evidence="13 14">
    <name type="scientific">Xiphophorus couchianus</name>
    <name type="common">Monterrey platyfish</name>
    <dbReference type="NCBI Taxonomy" id="32473"/>
    <lineage>
        <taxon>Eukaryota</taxon>
        <taxon>Metazoa</taxon>
        <taxon>Chordata</taxon>
        <taxon>Craniata</taxon>
        <taxon>Vertebrata</taxon>
        <taxon>Euteleostomi</taxon>
        <taxon>Actinopterygii</taxon>
        <taxon>Neopterygii</taxon>
        <taxon>Teleostei</taxon>
        <taxon>Neoteleostei</taxon>
        <taxon>Acanthomorphata</taxon>
        <taxon>Ovalentaria</taxon>
        <taxon>Atherinomorphae</taxon>
        <taxon>Cyprinodontiformes</taxon>
        <taxon>Poeciliidae</taxon>
        <taxon>Poeciliinae</taxon>
        <taxon>Xiphophorus</taxon>
    </lineage>
</organism>
<dbReference type="Pfam" id="PF10262">
    <property type="entry name" value="Rdx"/>
    <property type="match status" value="1"/>
</dbReference>
<sequence length="206" mass="24548">MPLFRTTHHLESFNKQRKRVFNEFQIMIFDSLDEHKQTLDCIAYILNKRNKLQQVMPRLTWYKRVFEEYTQALYQRYPDIRIEGENYLPIPIYRHVASFLSMFKLLVIGLIIIGRDPFALFGVQAPGIWEWGQQNKIYACMMVFFFSNMIENQLMSTGAFEITLNDVPVWSKLESGHLPSMQQLVQILDNEMKMNVHMNTRTHHHS</sequence>
<evidence type="ECO:0000256" key="12">
    <source>
        <dbReference type="RuleBase" id="RU362086"/>
    </source>
</evidence>
<evidence type="ECO:0000256" key="11">
    <source>
        <dbReference type="ARBA" id="ARBA00054440"/>
    </source>
</evidence>
<dbReference type="GO" id="GO:0045454">
    <property type="term" value="P:cell redox homeostasis"/>
    <property type="evidence" value="ECO:0007669"/>
    <property type="project" value="TreeGrafter"/>
</dbReference>
<comment type="function">
    <text evidence="11">Selenoprotein with thioredoxin reductase-like oxidoreductase activity.</text>
</comment>
<evidence type="ECO:0000256" key="4">
    <source>
        <dbReference type="ARBA" id="ARBA00022824"/>
    </source>
</evidence>
<dbReference type="AlphaFoldDB" id="A0A3B5KX63"/>
<dbReference type="STRING" id="32473.ENSXCOP00000002620"/>
<comment type="similarity">
    <text evidence="2 12">Belongs to the SelWTH family. Selenoprotein T subfamily.</text>
</comment>
<dbReference type="InterPro" id="IPR019389">
    <property type="entry name" value="Selenoprotein_T"/>
</dbReference>
<keyword evidence="6 12" id="KW-0712">Selenocysteine</keyword>
<evidence type="ECO:0000256" key="9">
    <source>
        <dbReference type="ARBA" id="ARBA00023284"/>
    </source>
</evidence>
<comment type="catalytic activity">
    <reaction evidence="10">
        <text>[thioredoxin]-dithiol + NADP(+) = [thioredoxin]-disulfide + NADPH + H(+)</text>
        <dbReference type="Rhea" id="RHEA:20345"/>
        <dbReference type="Rhea" id="RHEA-COMP:10698"/>
        <dbReference type="Rhea" id="RHEA-COMP:10700"/>
        <dbReference type="ChEBI" id="CHEBI:15378"/>
        <dbReference type="ChEBI" id="CHEBI:29950"/>
        <dbReference type="ChEBI" id="CHEBI:50058"/>
        <dbReference type="ChEBI" id="CHEBI:57783"/>
        <dbReference type="ChEBI" id="CHEBI:58349"/>
        <dbReference type="EC" id="1.8.1.9"/>
    </reaction>
</comment>
<protein>
    <recommendedName>
        <fullName evidence="12">Selenoprotein T</fullName>
    </recommendedName>
</protein>
<keyword evidence="7" id="KW-0560">Oxidoreductase</keyword>
<dbReference type="InterPro" id="IPR011893">
    <property type="entry name" value="Selenoprotein_Rdx-typ"/>
</dbReference>
<evidence type="ECO:0000256" key="10">
    <source>
        <dbReference type="ARBA" id="ARBA00048132"/>
    </source>
</evidence>
<keyword evidence="14" id="KW-1185">Reference proteome</keyword>
<evidence type="ECO:0000256" key="5">
    <source>
        <dbReference type="ARBA" id="ARBA00022857"/>
    </source>
</evidence>
<accession>A0A3B5KX63</accession>
<proteinExistence type="inferred from homology"/>
<dbReference type="PANTHER" id="PTHR13544:SF7">
    <property type="entry name" value="THIOREDOXIN REDUCTASE-LIKE SELENOPROTEIN T1A-RELATED"/>
    <property type="match status" value="1"/>
</dbReference>